<keyword evidence="1" id="KW-0472">Membrane</keyword>
<sequence>MVDPLSFPVLAGAALTGAITFLYGRLGAVLDRRAGGIASEEPEILEGHTEPLQIRSEALTADRVQRLERAAGTLSVYRDHPELAEADIEKLRPTLGQLRQDLAEIYGTQFLFGDEQSDRPGINVMQITEDLYGKQRGVRARQLTDSVQLSVDQRTKTVHPGGELTGIEIDGTIG</sequence>
<dbReference type="RefSeq" id="WP_387418494.1">
    <property type="nucleotide sequence ID" value="NZ_JBIASD010000095.1"/>
</dbReference>
<proteinExistence type="predicted"/>
<evidence type="ECO:0000313" key="2">
    <source>
        <dbReference type="EMBL" id="MFF3672328.1"/>
    </source>
</evidence>
<accession>A0ABW6T8P9</accession>
<reference evidence="2 3" key="1">
    <citation type="submission" date="2024-10" db="EMBL/GenBank/DDBJ databases">
        <title>The Natural Products Discovery Center: Release of the First 8490 Sequenced Strains for Exploring Actinobacteria Biosynthetic Diversity.</title>
        <authorList>
            <person name="Kalkreuter E."/>
            <person name="Kautsar S.A."/>
            <person name="Yang D."/>
            <person name="Bader C.D."/>
            <person name="Teijaro C.N."/>
            <person name="Fluegel L."/>
            <person name="Davis C.M."/>
            <person name="Simpson J.R."/>
            <person name="Lauterbach L."/>
            <person name="Steele A.D."/>
            <person name="Gui C."/>
            <person name="Meng S."/>
            <person name="Li G."/>
            <person name="Viehrig K."/>
            <person name="Ye F."/>
            <person name="Su P."/>
            <person name="Kiefer A.F."/>
            <person name="Nichols A."/>
            <person name="Cepeda A.J."/>
            <person name="Yan W."/>
            <person name="Fan B."/>
            <person name="Jiang Y."/>
            <person name="Adhikari A."/>
            <person name="Zheng C.-J."/>
            <person name="Schuster L."/>
            <person name="Cowan T.M."/>
            <person name="Smanski M.J."/>
            <person name="Chevrette M.G."/>
            <person name="De Carvalho L.P.S."/>
            <person name="Shen B."/>
        </authorList>
    </citation>
    <scope>NUCLEOTIDE SEQUENCE [LARGE SCALE GENOMIC DNA]</scope>
    <source>
        <strain evidence="2 3">NPDC002173</strain>
    </source>
</reference>
<feature type="transmembrane region" description="Helical" evidence="1">
    <location>
        <begin position="6"/>
        <end position="24"/>
    </location>
</feature>
<organism evidence="2 3">
    <name type="scientific">Microtetraspora malaysiensis</name>
    <dbReference type="NCBI Taxonomy" id="161358"/>
    <lineage>
        <taxon>Bacteria</taxon>
        <taxon>Bacillati</taxon>
        <taxon>Actinomycetota</taxon>
        <taxon>Actinomycetes</taxon>
        <taxon>Streptosporangiales</taxon>
        <taxon>Streptosporangiaceae</taxon>
        <taxon>Microtetraspora</taxon>
    </lineage>
</organism>
<keyword evidence="1" id="KW-0812">Transmembrane</keyword>
<evidence type="ECO:0000313" key="3">
    <source>
        <dbReference type="Proteomes" id="UP001602013"/>
    </source>
</evidence>
<keyword evidence="3" id="KW-1185">Reference proteome</keyword>
<protein>
    <submittedName>
        <fullName evidence="2">Uncharacterized protein</fullName>
    </submittedName>
</protein>
<evidence type="ECO:0000256" key="1">
    <source>
        <dbReference type="SAM" id="Phobius"/>
    </source>
</evidence>
<gene>
    <name evidence="2" type="ORF">ACFYXI_43360</name>
</gene>
<dbReference type="Proteomes" id="UP001602013">
    <property type="component" value="Unassembled WGS sequence"/>
</dbReference>
<keyword evidence="1" id="KW-1133">Transmembrane helix</keyword>
<comment type="caution">
    <text evidence="2">The sequence shown here is derived from an EMBL/GenBank/DDBJ whole genome shotgun (WGS) entry which is preliminary data.</text>
</comment>
<name>A0ABW6T8P9_9ACTN</name>
<dbReference type="EMBL" id="JBIASD010000095">
    <property type="protein sequence ID" value="MFF3672328.1"/>
    <property type="molecule type" value="Genomic_DNA"/>
</dbReference>